<dbReference type="InterPro" id="IPR010982">
    <property type="entry name" value="Lambda_DNA-bd_dom_sf"/>
</dbReference>
<comment type="caution">
    <text evidence="5">The sequence shown here is derived from an EMBL/GenBank/DDBJ whole genome shotgun (WGS) entry which is preliminary data.</text>
</comment>
<dbReference type="GeneID" id="57979054"/>
<reference evidence="5 6" key="2">
    <citation type="journal article" date="2021" name="Int. J. Food Microbiol.">
        <title>Safety demonstration of a microbial species for use in the food chain: Weissella confusa.</title>
        <authorList>
            <person name="Bourdichon F."/>
            <person name="Patrone V."/>
            <person name="Fontana A."/>
            <person name="Milani G."/>
            <person name="Morelli L."/>
        </authorList>
    </citation>
    <scope>NUCLEOTIDE SEQUENCE [LARGE SCALE GENOMIC DNA]</scope>
    <source>
        <strain evidence="4">CCUG 30943</strain>
        <strain evidence="5 6">CCUG 43002</strain>
    </source>
</reference>
<dbReference type="Pfam" id="PF01381">
    <property type="entry name" value="HTH_3"/>
    <property type="match status" value="1"/>
</dbReference>
<keyword evidence="6" id="KW-1185">Reference proteome</keyword>
<evidence type="ECO:0000259" key="3">
    <source>
        <dbReference type="PROSITE" id="PS50943"/>
    </source>
</evidence>
<accession>A0A4Z0RFZ0</accession>
<organism evidence="5 6">
    <name type="scientific">Weissella confusa</name>
    <name type="common">Lactobacillus confusus</name>
    <dbReference type="NCBI Taxonomy" id="1583"/>
    <lineage>
        <taxon>Bacteria</taxon>
        <taxon>Bacillati</taxon>
        <taxon>Bacillota</taxon>
        <taxon>Bacilli</taxon>
        <taxon>Lactobacillales</taxon>
        <taxon>Lactobacillaceae</taxon>
        <taxon>Weissella</taxon>
    </lineage>
</organism>
<dbReference type="InterPro" id="IPR001387">
    <property type="entry name" value="Cro/C1-type_HTH"/>
</dbReference>
<evidence type="ECO:0000256" key="2">
    <source>
        <dbReference type="SAM" id="Phobius"/>
    </source>
</evidence>
<dbReference type="GO" id="GO:0003677">
    <property type="term" value="F:DNA binding"/>
    <property type="evidence" value="ECO:0007669"/>
    <property type="project" value="UniProtKB-KW"/>
</dbReference>
<dbReference type="PROSITE" id="PS50943">
    <property type="entry name" value="HTH_CROC1"/>
    <property type="match status" value="1"/>
</dbReference>
<reference evidence="5" key="1">
    <citation type="submission" date="2020-02" db="EMBL/GenBank/DDBJ databases">
        <authorList>
            <person name="Fontana A."/>
            <person name="Patrone V."/>
            <person name="Morelli L."/>
        </authorList>
    </citation>
    <scope>NUCLEOTIDE SEQUENCE</scope>
    <source>
        <strain evidence="4">CCUG 30943</strain>
        <strain evidence="5">CCUG 43002</strain>
    </source>
</reference>
<dbReference type="SMART" id="SM00530">
    <property type="entry name" value="HTH_XRE"/>
    <property type="match status" value="1"/>
</dbReference>
<protein>
    <submittedName>
        <fullName evidence="5">Helix-turn-helix transcriptional regulator</fullName>
    </submittedName>
</protein>
<feature type="transmembrane region" description="Helical" evidence="2">
    <location>
        <begin position="146"/>
        <end position="163"/>
    </location>
</feature>
<dbReference type="Proteomes" id="UP000808038">
    <property type="component" value="Unassembled WGS sequence"/>
</dbReference>
<keyword evidence="2" id="KW-1133">Transmembrane helix</keyword>
<evidence type="ECO:0000256" key="1">
    <source>
        <dbReference type="ARBA" id="ARBA00023125"/>
    </source>
</evidence>
<evidence type="ECO:0000313" key="6">
    <source>
        <dbReference type="Proteomes" id="UP000728106"/>
    </source>
</evidence>
<dbReference type="Gene3D" id="1.10.260.40">
    <property type="entry name" value="lambda repressor-like DNA-binding domains"/>
    <property type="match status" value="1"/>
</dbReference>
<dbReference type="Proteomes" id="UP000728106">
    <property type="component" value="Unassembled WGS sequence"/>
</dbReference>
<dbReference type="RefSeq" id="WP_112464182.1">
    <property type="nucleotide sequence ID" value="NZ_ALXH01000148.1"/>
</dbReference>
<evidence type="ECO:0000313" key="4">
    <source>
        <dbReference type="EMBL" id="MBJ7633478.1"/>
    </source>
</evidence>
<sequence>MKIGENIQLHREQHGMSQQELADKLGVTRQSISKWENDTALPSFKSVLMIGDVFNLSLDELVRGDDRLIEEYQKDKGFKLSPTEKVVFSIIGISILAFVSVSMWPSLFQDVWAQGLFEFAQLVAFVALMMNIPWRDVNKLLRNRKLFWLLMVWLLLVATPYIVSATQDTIAGFKQGVQESQRY</sequence>
<dbReference type="CDD" id="cd00093">
    <property type="entry name" value="HTH_XRE"/>
    <property type="match status" value="1"/>
</dbReference>
<gene>
    <name evidence="5" type="ORF">HAU20_03865</name>
    <name evidence="4" type="ORF">HAU43_10345</name>
</gene>
<keyword evidence="1" id="KW-0238">DNA-binding</keyword>
<proteinExistence type="predicted"/>
<name>A0A4Z0RFZ0_WEICO</name>
<evidence type="ECO:0000313" key="5">
    <source>
        <dbReference type="EMBL" id="MBJ7638521.1"/>
    </source>
</evidence>
<dbReference type="PANTHER" id="PTHR46558">
    <property type="entry name" value="TRACRIPTIONAL REGULATORY PROTEIN-RELATED-RELATED"/>
    <property type="match status" value="1"/>
</dbReference>
<dbReference type="EMBL" id="JAAOCX010000018">
    <property type="protein sequence ID" value="MBJ7633478.1"/>
    <property type="molecule type" value="Genomic_DNA"/>
</dbReference>
<keyword evidence="2" id="KW-0812">Transmembrane</keyword>
<feature type="transmembrane region" description="Helical" evidence="2">
    <location>
        <begin position="111"/>
        <end position="134"/>
    </location>
</feature>
<dbReference type="SUPFAM" id="SSF47413">
    <property type="entry name" value="lambda repressor-like DNA-binding domains"/>
    <property type="match status" value="1"/>
</dbReference>
<feature type="domain" description="HTH cro/C1-type" evidence="3">
    <location>
        <begin position="7"/>
        <end position="61"/>
    </location>
</feature>
<dbReference type="AlphaFoldDB" id="A0A4Z0RFZ0"/>
<dbReference type="EMBL" id="JAAOCP010000004">
    <property type="protein sequence ID" value="MBJ7638521.1"/>
    <property type="molecule type" value="Genomic_DNA"/>
</dbReference>
<feature type="transmembrane region" description="Helical" evidence="2">
    <location>
        <begin position="86"/>
        <end position="105"/>
    </location>
</feature>
<keyword evidence="2" id="KW-0472">Membrane</keyword>
<dbReference type="PANTHER" id="PTHR46558:SF15">
    <property type="entry name" value="HELIX-TURN-HELIX DOMAIN PROTEIN"/>
    <property type="match status" value="1"/>
</dbReference>